<accession>M5TW55</accession>
<gene>
    <name evidence="1" type="ORF">RSSM_05130</name>
</gene>
<dbReference type="EMBL" id="ANOH01000352">
    <property type="protein sequence ID" value="EMI53442.1"/>
    <property type="molecule type" value="Genomic_DNA"/>
</dbReference>
<reference evidence="1 2" key="1">
    <citation type="journal article" date="2013" name="Mar. Genomics">
        <title>Expression of sulfatases in Rhodopirellula baltica and the diversity of sulfatases in the genus Rhodopirellula.</title>
        <authorList>
            <person name="Wegner C.E."/>
            <person name="Richter-Heitmann T."/>
            <person name="Klindworth A."/>
            <person name="Klockow C."/>
            <person name="Richter M."/>
            <person name="Achstetter T."/>
            <person name="Glockner F.O."/>
            <person name="Harder J."/>
        </authorList>
    </citation>
    <scope>NUCLEOTIDE SEQUENCE [LARGE SCALE GENOMIC DNA]</scope>
    <source>
        <strain evidence="1 2">SM41</strain>
    </source>
</reference>
<evidence type="ECO:0000313" key="2">
    <source>
        <dbReference type="Proteomes" id="UP000011885"/>
    </source>
</evidence>
<dbReference type="AlphaFoldDB" id="M5TW55"/>
<proteinExistence type="predicted"/>
<keyword evidence="2" id="KW-1185">Reference proteome</keyword>
<evidence type="ECO:0000313" key="1">
    <source>
        <dbReference type="EMBL" id="EMI53442.1"/>
    </source>
</evidence>
<sequence>MSGTSETAKQGNHGERLSVFEKVGYGLGDTASNLFWKTFEFFSSTSTRMFLV</sequence>
<protein>
    <submittedName>
        <fullName evidence="1">Uncharacterized protein</fullName>
    </submittedName>
</protein>
<name>M5TW55_9BACT</name>
<dbReference type="PATRIC" id="fig|1263870.3.peg.5423"/>
<organism evidence="1 2">
    <name type="scientific">Rhodopirellula sallentina SM41</name>
    <dbReference type="NCBI Taxonomy" id="1263870"/>
    <lineage>
        <taxon>Bacteria</taxon>
        <taxon>Pseudomonadati</taxon>
        <taxon>Planctomycetota</taxon>
        <taxon>Planctomycetia</taxon>
        <taxon>Pirellulales</taxon>
        <taxon>Pirellulaceae</taxon>
        <taxon>Rhodopirellula</taxon>
    </lineage>
</organism>
<dbReference type="Proteomes" id="UP000011885">
    <property type="component" value="Unassembled WGS sequence"/>
</dbReference>
<comment type="caution">
    <text evidence="1">The sequence shown here is derived from an EMBL/GenBank/DDBJ whole genome shotgun (WGS) entry which is preliminary data.</text>
</comment>